<keyword evidence="2" id="KW-1185">Reference proteome</keyword>
<dbReference type="Proteomes" id="UP001239111">
    <property type="component" value="Chromosome 2"/>
</dbReference>
<gene>
    <name evidence="1" type="ORF">QAD02_015015</name>
</gene>
<accession>A0ACC2P809</accession>
<dbReference type="EMBL" id="CM056742">
    <property type="protein sequence ID" value="KAJ8679228.1"/>
    <property type="molecule type" value="Genomic_DNA"/>
</dbReference>
<evidence type="ECO:0000313" key="1">
    <source>
        <dbReference type="EMBL" id="KAJ8679228.1"/>
    </source>
</evidence>
<sequence>MNVEALVWLEVYDAATKRVVELKPALSRWGLLPSDYVFLSILYSFISLRLRERGEKGRYRVAELFSRTLARYILYSLRCGCNREEAVRSFELREKRGKPIQILALSDFWELVLVRDFAEM</sequence>
<name>A0ACC2P809_9HYME</name>
<evidence type="ECO:0000313" key="2">
    <source>
        <dbReference type="Proteomes" id="UP001239111"/>
    </source>
</evidence>
<organism evidence="1 2">
    <name type="scientific">Eretmocerus hayati</name>
    <dbReference type="NCBI Taxonomy" id="131215"/>
    <lineage>
        <taxon>Eukaryota</taxon>
        <taxon>Metazoa</taxon>
        <taxon>Ecdysozoa</taxon>
        <taxon>Arthropoda</taxon>
        <taxon>Hexapoda</taxon>
        <taxon>Insecta</taxon>
        <taxon>Pterygota</taxon>
        <taxon>Neoptera</taxon>
        <taxon>Endopterygota</taxon>
        <taxon>Hymenoptera</taxon>
        <taxon>Apocrita</taxon>
        <taxon>Proctotrupomorpha</taxon>
        <taxon>Chalcidoidea</taxon>
        <taxon>Aphelinidae</taxon>
        <taxon>Aphelininae</taxon>
        <taxon>Eretmocerus</taxon>
    </lineage>
</organism>
<proteinExistence type="predicted"/>
<protein>
    <submittedName>
        <fullName evidence="1">Uncharacterized protein</fullName>
    </submittedName>
</protein>
<reference evidence="1" key="1">
    <citation type="submission" date="2023-04" db="EMBL/GenBank/DDBJ databases">
        <title>A chromosome-level genome assembly of the parasitoid wasp Eretmocerus hayati.</title>
        <authorList>
            <person name="Zhong Y."/>
            <person name="Liu S."/>
            <person name="Liu Y."/>
        </authorList>
    </citation>
    <scope>NUCLEOTIDE SEQUENCE</scope>
    <source>
        <strain evidence="1">ZJU_SS_LIU_2023</strain>
    </source>
</reference>
<comment type="caution">
    <text evidence="1">The sequence shown here is derived from an EMBL/GenBank/DDBJ whole genome shotgun (WGS) entry which is preliminary data.</text>
</comment>